<evidence type="ECO:0000256" key="5">
    <source>
        <dbReference type="ARBA" id="ARBA00022777"/>
    </source>
</evidence>
<evidence type="ECO:0000259" key="11">
    <source>
        <dbReference type="PROSITE" id="PS50006"/>
    </source>
</evidence>
<evidence type="ECO:0000256" key="10">
    <source>
        <dbReference type="SAM" id="MobiDB-lite"/>
    </source>
</evidence>
<evidence type="ECO:0000256" key="7">
    <source>
        <dbReference type="ARBA" id="ARBA00047899"/>
    </source>
</evidence>
<feature type="compositionally biased region" description="Basic and acidic residues" evidence="10">
    <location>
        <begin position="942"/>
        <end position="954"/>
    </location>
</feature>
<reference evidence="13 14" key="1">
    <citation type="journal article" date="2013" name="BMC Genomics">
        <title>Genomics-driven discovery of the pneumocandin biosynthetic gene cluster in the fungus Glarea lozoyensis.</title>
        <authorList>
            <person name="Chen L."/>
            <person name="Yue Q."/>
            <person name="Zhang X."/>
            <person name="Xiang M."/>
            <person name="Wang C."/>
            <person name="Li S."/>
            <person name="Che Y."/>
            <person name="Ortiz-Lopez F.J."/>
            <person name="Bills G.F."/>
            <person name="Liu X."/>
            <person name="An Z."/>
        </authorList>
    </citation>
    <scope>NUCLEOTIDE SEQUENCE [LARGE SCALE GENOMIC DNA]</scope>
    <source>
        <strain evidence="14">ATCC 20868 / MF5171</strain>
    </source>
</reference>
<evidence type="ECO:0000256" key="9">
    <source>
        <dbReference type="PROSITE-ProRule" id="PRU10141"/>
    </source>
</evidence>
<evidence type="ECO:0000256" key="4">
    <source>
        <dbReference type="ARBA" id="ARBA00022741"/>
    </source>
</evidence>
<dbReference type="AlphaFoldDB" id="S3DGU2"/>
<dbReference type="SMART" id="SM00240">
    <property type="entry name" value="FHA"/>
    <property type="match status" value="1"/>
</dbReference>
<dbReference type="SUPFAM" id="SSF49879">
    <property type="entry name" value="SMAD/FHA domain"/>
    <property type="match status" value="1"/>
</dbReference>
<evidence type="ECO:0000313" key="14">
    <source>
        <dbReference type="Proteomes" id="UP000016922"/>
    </source>
</evidence>
<keyword evidence="4 9" id="KW-0547">Nucleotide-binding</keyword>
<comment type="catalytic activity">
    <reaction evidence="8">
        <text>L-seryl-[protein] + ATP = O-phospho-L-seryl-[protein] + ADP + H(+)</text>
        <dbReference type="Rhea" id="RHEA:17989"/>
        <dbReference type="Rhea" id="RHEA-COMP:9863"/>
        <dbReference type="Rhea" id="RHEA-COMP:11604"/>
        <dbReference type="ChEBI" id="CHEBI:15378"/>
        <dbReference type="ChEBI" id="CHEBI:29999"/>
        <dbReference type="ChEBI" id="CHEBI:30616"/>
        <dbReference type="ChEBI" id="CHEBI:83421"/>
        <dbReference type="ChEBI" id="CHEBI:456216"/>
        <dbReference type="EC" id="2.7.11.1"/>
    </reaction>
</comment>
<evidence type="ECO:0000313" key="13">
    <source>
        <dbReference type="EMBL" id="EPE36344.1"/>
    </source>
</evidence>
<dbReference type="InterPro" id="IPR008271">
    <property type="entry name" value="Ser/Thr_kinase_AS"/>
</dbReference>
<dbReference type="Pfam" id="PF00069">
    <property type="entry name" value="Pkinase"/>
    <property type="match status" value="1"/>
</dbReference>
<dbReference type="PROSITE" id="PS00107">
    <property type="entry name" value="PROTEIN_KINASE_ATP"/>
    <property type="match status" value="1"/>
</dbReference>
<evidence type="ECO:0000256" key="1">
    <source>
        <dbReference type="ARBA" id="ARBA00005575"/>
    </source>
</evidence>
<proteinExistence type="inferred from homology"/>
<feature type="region of interest" description="Disordered" evidence="10">
    <location>
        <begin position="275"/>
        <end position="301"/>
    </location>
</feature>
<dbReference type="PANTHER" id="PTHR44167">
    <property type="entry name" value="OVARIAN-SPECIFIC SERINE/THREONINE-PROTEIN KINASE LOK-RELATED"/>
    <property type="match status" value="1"/>
</dbReference>
<comment type="catalytic activity">
    <reaction evidence="7">
        <text>L-threonyl-[protein] + ATP = O-phospho-L-threonyl-[protein] + ADP + H(+)</text>
        <dbReference type="Rhea" id="RHEA:46608"/>
        <dbReference type="Rhea" id="RHEA-COMP:11060"/>
        <dbReference type="Rhea" id="RHEA-COMP:11605"/>
        <dbReference type="ChEBI" id="CHEBI:15378"/>
        <dbReference type="ChEBI" id="CHEBI:30013"/>
        <dbReference type="ChEBI" id="CHEBI:30616"/>
        <dbReference type="ChEBI" id="CHEBI:61977"/>
        <dbReference type="ChEBI" id="CHEBI:456216"/>
        <dbReference type="EC" id="2.7.11.1"/>
    </reaction>
</comment>
<dbReference type="eggNOG" id="KOG0615">
    <property type="taxonomic scope" value="Eukaryota"/>
</dbReference>
<feature type="domain" description="Protein kinase" evidence="12">
    <location>
        <begin position="317"/>
        <end position="603"/>
    </location>
</feature>
<feature type="compositionally biased region" description="Low complexity" evidence="10">
    <location>
        <begin position="928"/>
        <end position="938"/>
    </location>
</feature>
<accession>S3DGU2</accession>
<feature type="compositionally biased region" description="Polar residues" evidence="10">
    <location>
        <begin position="783"/>
        <end position="801"/>
    </location>
</feature>
<dbReference type="GO" id="GO:0005737">
    <property type="term" value="C:cytoplasm"/>
    <property type="evidence" value="ECO:0007669"/>
    <property type="project" value="TreeGrafter"/>
</dbReference>
<feature type="region of interest" description="Disordered" evidence="10">
    <location>
        <begin position="767"/>
        <end position="801"/>
    </location>
</feature>
<dbReference type="STRING" id="1116229.S3DGU2"/>
<keyword evidence="6 9" id="KW-0067">ATP-binding</keyword>
<dbReference type="PANTHER" id="PTHR44167:SF24">
    <property type="entry name" value="SERINE_THREONINE-PROTEIN KINASE CHK2"/>
    <property type="match status" value="1"/>
</dbReference>
<evidence type="ECO:0000259" key="12">
    <source>
        <dbReference type="PROSITE" id="PS50011"/>
    </source>
</evidence>
<keyword evidence="3" id="KW-0723">Serine/threonine-protein kinase</keyword>
<dbReference type="Gene3D" id="2.60.200.20">
    <property type="match status" value="1"/>
</dbReference>
<keyword evidence="5 13" id="KW-0808">Transferase</keyword>
<feature type="domain" description="FHA" evidence="11">
    <location>
        <begin position="152"/>
        <end position="206"/>
    </location>
</feature>
<dbReference type="FunFam" id="3.30.200.20:FF:000470">
    <property type="entry name" value="Serine/threonine-protein kinase RAD53"/>
    <property type="match status" value="1"/>
</dbReference>
<sequence length="1245" mass="140353">MDYQEEEATQPGISPNFTSSFFQLHRRRTSFSASYKAWQKEMAAHDPLFIATQLYHDDRRSDHGHSELTDEEASDIICVLQPMTLPALHAANEIRAVNPRNTYLSKGDLQIREKHLHPDDIAQTFKIKAQGLTPCGIALRLSADLKDPIGGFHFGRNPARCDFVIGRNEPSRRISNIHFRIYINEHATLMIEDQSTNGTVVDALCLRGKDKENGLGYKHTLENGQKIILVMTPPEENYDFVVWLPKRSDAQQDAYEQKLADFLDYRDQIRARRTAAKVGQHGDTPDIFAGPRTDTPKASGKSLLPKRIKEWQGGNKYNRVGTIGKGAFAVVYKVTTKSEGIPYAAKELEKRRFMKNGILDQKMETEMRIMSRITHPNIVQYIEHVDWHDYLYIIMEFVPGGDLGSLISQSGHLPENTVRDITDQLLGALGYLHGKNITHRDVKPDNILISQRDPYVVKLTDFGLSKMIDNDETFLRTFCGTLLYCAPEVYMEYKDYDTSGRRVPRGTNKKSVPLQRYGHAVDVWSLAGVIWYSMSGLPPYPLGKNQETTYSQLLDRVMTQALDIRPLQNVGISETGLRFVRSMLHIRPEHRATIAELQQNPWITGMDDVEVQVTQETEIEESSSQFSQLHLQESNLAVEDSIEIDPDSMSDVTEIQQREIPSSFNTNDELQNENELLNEDESYSFLQYAGGAQNAVPGGRLFGEVNVSAVGSSGAIPMNHLNLPMSTDASQHFDAFSQSQQFTDGEASSQVENNFQALLANMDAPLPETMVAPSPELPVEPFTPQNPENDQNSRAKRSSSLMGTESLVGNLNMHSPASAPSPLAEAAPNNFAHAATVSLRRPREVDSDECDYAWAPKGMPAKRRRRSEREIELEVPASIFWNPADKSTHHNDYPPMTTEDYRRISEHAAANGETFRSGQKTFETAMHSFRSSRSRSSSIEPPRAHSEPTADEGRRMLMKRDERRLEIDTASQGPFAAHRILQDESLPITATTSNAATPAGPVKPEETFQVVGNDFAPPMRILAKLLSTPDSCLPTINLNITECLTSWGRGHMATVRYAFGKEIRIPKYAFKVIAFKPNFYGRGNKKMQVGSDNDQDMSFYISTKASAGIWINGEHLPSYNPTTPDSASRFWGELRHGDVITVWRDKHPAAKPTMFRFECYWGKSKEQRKEAENFKLVSDLMFLSDIEFACHKQEKLILEEQQARAEEERKMMGQIKQEEKATNGTSQQQNLRNIQQSFSIPNGHA</sequence>
<dbReference type="GO" id="GO:0005524">
    <property type="term" value="F:ATP binding"/>
    <property type="evidence" value="ECO:0007669"/>
    <property type="project" value="UniProtKB-UniRule"/>
</dbReference>
<dbReference type="SUPFAM" id="SSF56112">
    <property type="entry name" value="Protein kinase-like (PK-like)"/>
    <property type="match status" value="1"/>
</dbReference>
<evidence type="ECO:0000256" key="6">
    <source>
        <dbReference type="ARBA" id="ARBA00022840"/>
    </source>
</evidence>
<dbReference type="PROSITE" id="PS50011">
    <property type="entry name" value="PROTEIN_KINASE_DOM"/>
    <property type="match status" value="1"/>
</dbReference>
<dbReference type="GO" id="GO:0005634">
    <property type="term" value="C:nucleus"/>
    <property type="evidence" value="ECO:0007669"/>
    <property type="project" value="TreeGrafter"/>
</dbReference>
<dbReference type="HOGENOM" id="CLU_003637_1_0_1"/>
<feature type="region of interest" description="Disordered" evidence="10">
    <location>
        <begin position="926"/>
        <end position="954"/>
    </location>
</feature>
<feature type="compositionally biased region" description="Polar residues" evidence="10">
    <location>
        <begin position="1222"/>
        <end position="1245"/>
    </location>
</feature>
<dbReference type="InterPro" id="IPR011009">
    <property type="entry name" value="Kinase-like_dom_sf"/>
</dbReference>
<feature type="binding site" evidence="9">
    <location>
        <position position="346"/>
    </location>
    <ligand>
        <name>ATP</name>
        <dbReference type="ChEBI" id="CHEBI:30616"/>
    </ligand>
</feature>
<protein>
    <recommendedName>
        <fullName evidence="2">non-specific serine/threonine protein kinase</fullName>
        <ecNumber evidence="2">2.7.11.1</ecNumber>
    </recommendedName>
</protein>
<name>S3DGU2_GLAL2</name>
<dbReference type="InterPro" id="IPR000719">
    <property type="entry name" value="Prot_kinase_dom"/>
</dbReference>
<dbReference type="Proteomes" id="UP000016922">
    <property type="component" value="Unassembled WGS sequence"/>
</dbReference>
<dbReference type="EC" id="2.7.11.1" evidence="2"/>
<feature type="compositionally biased region" description="Basic and acidic residues" evidence="10">
    <location>
        <begin position="1209"/>
        <end position="1221"/>
    </location>
</feature>
<dbReference type="InterPro" id="IPR008984">
    <property type="entry name" value="SMAD_FHA_dom_sf"/>
</dbReference>
<dbReference type="PROSITE" id="PS50006">
    <property type="entry name" value="FHA_DOMAIN"/>
    <property type="match status" value="1"/>
</dbReference>
<evidence type="ECO:0000256" key="8">
    <source>
        <dbReference type="ARBA" id="ARBA00048679"/>
    </source>
</evidence>
<dbReference type="GO" id="GO:0051598">
    <property type="term" value="P:meiotic recombination checkpoint signaling"/>
    <property type="evidence" value="ECO:0007669"/>
    <property type="project" value="TreeGrafter"/>
</dbReference>
<organism evidence="13 14">
    <name type="scientific">Glarea lozoyensis (strain ATCC 20868 / MF5171)</name>
    <dbReference type="NCBI Taxonomy" id="1116229"/>
    <lineage>
        <taxon>Eukaryota</taxon>
        <taxon>Fungi</taxon>
        <taxon>Dikarya</taxon>
        <taxon>Ascomycota</taxon>
        <taxon>Pezizomycotina</taxon>
        <taxon>Leotiomycetes</taxon>
        <taxon>Helotiales</taxon>
        <taxon>Helotiaceae</taxon>
        <taxon>Glarea</taxon>
    </lineage>
</organism>
<dbReference type="GO" id="GO:0004674">
    <property type="term" value="F:protein serine/threonine kinase activity"/>
    <property type="evidence" value="ECO:0007669"/>
    <property type="project" value="UniProtKB-KW"/>
</dbReference>
<evidence type="ECO:0000256" key="3">
    <source>
        <dbReference type="ARBA" id="ARBA00022527"/>
    </source>
</evidence>
<gene>
    <name evidence="13" type="ORF">GLAREA_05682</name>
</gene>
<keyword evidence="5 13" id="KW-0418">Kinase</keyword>
<dbReference type="KEGG" id="glz:GLAREA_05682"/>
<dbReference type="EMBL" id="KE145353">
    <property type="protein sequence ID" value="EPE36344.1"/>
    <property type="molecule type" value="Genomic_DNA"/>
</dbReference>
<comment type="similarity">
    <text evidence="1">Belongs to the protein kinase superfamily. CAMK Ser/Thr protein kinase family. CHEK2 subfamily.</text>
</comment>
<evidence type="ECO:0000256" key="2">
    <source>
        <dbReference type="ARBA" id="ARBA00012513"/>
    </source>
</evidence>
<dbReference type="SMART" id="SM00220">
    <property type="entry name" value="S_TKc"/>
    <property type="match status" value="1"/>
</dbReference>
<dbReference type="Pfam" id="PF00498">
    <property type="entry name" value="FHA"/>
    <property type="match status" value="1"/>
</dbReference>
<dbReference type="PROSITE" id="PS00108">
    <property type="entry name" value="PROTEIN_KINASE_ST"/>
    <property type="match status" value="1"/>
</dbReference>
<dbReference type="InterPro" id="IPR017441">
    <property type="entry name" value="Protein_kinase_ATP_BS"/>
</dbReference>
<keyword evidence="14" id="KW-1185">Reference proteome</keyword>
<dbReference type="RefSeq" id="XP_008077162.1">
    <property type="nucleotide sequence ID" value="XM_008078971.1"/>
</dbReference>
<dbReference type="GeneID" id="19464736"/>
<dbReference type="InterPro" id="IPR000253">
    <property type="entry name" value="FHA_dom"/>
</dbReference>
<feature type="region of interest" description="Disordered" evidence="10">
    <location>
        <begin position="1209"/>
        <end position="1245"/>
    </location>
</feature>
<dbReference type="OrthoDB" id="504170at2759"/>
<dbReference type="OMA" id="PRRDNEY"/>
<dbReference type="Gene3D" id="1.10.510.10">
    <property type="entry name" value="Transferase(Phosphotransferase) domain 1"/>
    <property type="match status" value="1"/>
</dbReference>